<dbReference type="Pfam" id="PF01408">
    <property type="entry name" value="GFO_IDH_MocA"/>
    <property type="match status" value="1"/>
</dbReference>
<dbReference type="GO" id="GO:0005737">
    <property type="term" value="C:cytoplasm"/>
    <property type="evidence" value="ECO:0007669"/>
    <property type="project" value="TreeGrafter"/>
</dbReference>
<dbReference type="InterPro" id="IPR036291">
    <property type="entry name" value="NAD(P)-bd_dom_sf"/>
</dbReference>
<gene>
    <name evidence="3" type="ORF">WICANDRAFT_28701</name>
</gene>
<dbReference type="EMBL" id="KV454209">
    <property type="protein sequence ID" value="ODQ61142.1"/>
    <property type="molecule type" value="Genomic_DNA"/>
</dbReference>
<evidence type="ECO:0008006" key="5">
    <source>
        <dbReference type="Google" id="ProtNLM"/>
    </source>
</evidence>
<dbReference type="GO" id="GO:0016651">
    <property type="term" value="F:oxidoreductase activity, acting on NAD(P)H"/>
    <property type="evidence" value="ECO:0007669"/>
    <property type="project" value="EnsemblFungi"/>
</dbReference>
<feature type="domain" description="Gfo/Idh/MocA-like oxidoreductase N-terminal" evidence="1">
    <location>
        <begin position="7"/>
        <end position="121"/>
    </location>
</feature>
<dbReference type="PANTHER" id="PTHR42840:SF5">
    <property type="entry name" value="NAD(P)-BINDING ROSSMANN-FOLD SUPERFAMILY PROTEIN"/>
    <property type="match status" value="1"/>
</dbReference>
<dbReference type="Gene3D" id="3.30.360.10">
    <property type="entry name" value="Dihydrodipicolinate Reductase, domain 2"/>
    <property type="match status" value="1"/>
</dbReference>
<evidence type="ECO:0000259" key="1">
    <source>
        <dbReference type="Pfam" id="PF01408"/>
    </source>
</evidence>
<dbReference type="GO" id="GO:0006740">
    <property type="term" value="P:NADPH regeneration"/>
    <property type="evidence" value="ECO:0007669"/>
    <property type="project" value="EnsemblFungi"/>
</dbReference>
<dbReference type="OrthoDB" id="64915at2759"/>
<organism evidence="3 4">
    <name type="scientific">Wickerhamomyces anomalus (strain ATCC 58044 / CBS 1984 / NCYC 433 / NRRL Y-366-8)</name>
    <name type="common">Yeast</name>
    <name type="synonym">Hansenula anomala</name>
    <dbReference type="NCBI Taxonomy" id="683960"/>
    <lineage>
        <taxon>Eukaryota</taxon>
        <taxon>Fungi</taxon>
        <taxon>Dikarya</taxon>
        <taxon>Ascomycota</taxon>
        <taxon>Saccharomycotina</taxon>
        <taxon>Saccharomycetes</taxon>
        <taxon>Phaffomycetales</taxon>
        <taxon>Wickerhamomycetaceae</taxon>
        <taxon>Wickerhamomyces</taxon>
    </lineage>
</organism>
<accession>A0A1E3P870</accession>
<protein>
    <recommendedName>
        <fullName evidence="5">Gfo/Idh/MocA-like oxidoreductase N-terminal domain-containing protein</fullName>
    </recommendedName>
</protein>
<dbReference type="STRING" id="683960.A0A1E3P870"/>
<dbReference type="SUPFAM" id="SSF51735">
    <property type="entry name" value="NAD(P)-binding Rossmann-fold domains"/>
    <property type="match status" value="1"/>
</dbReference>
<dbReference type="RefSeq" id="XP_019040349.1">
    <property type="nucleotide sequence ID" value="XM_019181528.1"/>
</dbReference>
<dbReference type="GO" id="GO:0000166">
    <property type="term" value="F:nucleotide binding"/>
    <property type="evidence" value="ECO:0007669"/>
    <property type="project" value="InterPro"/>
</dbReference>
<evidence type="ECO:0000313" key="4">
    <source>
        <dbReference type="Proteomes" id="UP000094112"/>
    </source>
</evidence>
<feature type="domain" description="Gfo/Idh/MocA-like oxidoreductase C-terminal" evidence="2">
    <location>
        <begin position="143"/>
        <end position="346"/>
    </location>
</feature>
<dbReference type="Pfam" id="PF02894">
    <property type="entry name" value="GFO_IDH_MocA_C"/>
    <property type="match status" value="1"/>
</dbReference>
<dbReference type="InterPro" id="IPR000683">
    <property type="entry name" value="Gfo/Idh/MocA-like_OxRdtase_N"/>
</dbReference>
<sequence length="351" mass="38216">MSDPVLRAGFVGTGIFATDKHLPTLQSIPSHFKPIAAFNRTKAKAETFATKANIEPSHVHDSIDSILKDPEVDFIDALLPVENNYSTIKAAVDAGKPIIVEKPIAADLDDAAKIVALDKSTDIPILIAENWIYFKAVDLIKERLDKIGPIVSFTYRSTGPFYQKNKYLSTSWRQHPKHIGGFLSDGGVHQLALLTQVLGNFENISAHTTQVRKESGTDDVLFSTVKLQSGVIGTFTYGSAFGAVEKHGSFIIYGANGSITLDFSAKNAHKKLTTLVGHYGETIDDQEVLEFDEDSTGGVGPEFENLYEAITKKDKSLIRSTPEVTYHHLAIIAAALESSKKNGDSVTISKP</sequence>
<evidence type="ECO:0000313" key="3">
    <source>
        <dbReference type="EMBL" id="ODQ61142.1"/>
    </source>
</evidence>
<dbReference type="InterPro" id="IPR004104">
    <property type="entry name" value="Gfo/Idh/MocA-like_OxRdtase_C"/>
</dbReference>
<dbReference type="AlphaFoldDB" id="A0A1E3P870"/>
<reference evidence="3 4" key="1">
    <citation type="journal article" date="2016" name="Proc. Natl. Acad. Sci. U.S.A.">
        <title>Comparative genomics of biotechnologically important yeasts.</title>
        <authorList>
            <person name="Riley R."/>
            <person name="Haridas S."/>
            <person name="Wolfe K.H."/>
            <person name="Lopes M.R."/>
            <person name="Hittinger C.T."/>
            <person name="Goeker M."/>
            <person name="Salamov A.A."/>
            <person name="Wisecaver J.H."/>
            <person name="Long T.M."/>
            <person name="Calvey C.H."/>
            <person name="Aerts A.L."/>
            <person name="Barry K.W."/>
            <person name="Choi C."/>
            <person name="Clum A."/>
            <person name="Coughlan A.Y."/>
            <person name="Deshpande S."/>
            <person name="Douglass A.P."/>
            <person name="Hanson S.J."/>
            <person name="Klenk H.-P."/>
            <person name="LaButti K.M."/>
            <person name="Lapidus A."/>
            <person name="Lindquist E.A."/>
            <person name="Lipzen A.M."/>
            <person name="Meier-Kolthoff J.P."/>
            <person name="Ohm R.A."/>
            <person name="Otillar R.P."/>
            <person name="Pangilinan J.L."/>
            <person name="Peng Y."/>
            <person name="Rokas A."/>
            <person name="Rosa C.A."/>
            <person name="Scheuner C."/>
            <person name="Sibirny A.A."/>
            <person name="Slot J.C."/>
            <person name="Stielow J.B."/>
            <person name="Sun H."/>
            <person name="Kurtzman C.P."/>
            <person name="Blackwell M."/>
            <person name="Grigoriev I.V."/>
            <person name="Jeffries T.W."/>
        </authorList>
    </citation>
    <scope>NUCLEOTIDE SEQUENCE [LARGE SCALE GENOMIC DNA]</scope>
    <source>
        <strain evidence="4">ATCC 58044 / CBS 1984 / NCYC 433 / NRRL Y-366-8</strain>
    </source>
</reference>
<dbReference type="PANTHER" id="PTHR42840">
    <property type="entry name" value="NAD(P)-BINDING ROSSMANN-FOLD SUPERFAMILY PROTEIN-RELATED"/>
    <property type="match status" value="1"/>
</dbReference>
<keyword evidence="4" id="KW-1185">Reference proteome</keyword>
<name>A0A1E3P870_WICAA</name>
<proteinExistence type="predicted"/>
<evidence type="ECO:0000259" key="2">
    <source>
        <dbReference type="Pfam" id="PF02894"/>
    </source>
</evidence>
<dbReference type="Gene3D" id="3.40.50.720">
    <property type="entry name" value="NAD(P)-binding Rossmann-like Domain"/>
    <property type="match status" value="1"/>
</dbReference>
<dbReference type="Proteomes" id="UP000094112">
    <property type="component" value="Unassembled WGS sequence"/>
</dbReference>
<dbReference type="SUPFAM" id="SSF55347">
    <property type="entry name" value="Glyceraldehyde-3-phosphate dehydrogenase-like, C-terminal domain"/>
    <property type="match status" value="1"/>
</dbReference>
<dbReference type="GeneID" id="30198774"/>